<accession>A0A916W3Q4</accession>
<name>A0A916W3Q4_9HYPH</name>
<dbReference type="RefSeq" id="WP_188720586.1">
    <property type="nucleotide sequence ID" value="NZ_BMIF01000004.1"/>
</dbReference>
<evidence type="ECO:0000313" key="3">
    <source>
        <dbReference type="Proteomes" id="UP000636264"/>
    </source>
</evidence>
<dbReference type="Pfam" id="PF13577">
    <property type="entry name" value="SnoaL_4"/>
    <property type="match status" value="1"/>
</dbReference>
<protein>
    <submittedName>
        <fullName evidence="2">Bile-acid 7-alpha-dehydratase</fullName>
    </submittedName>
</protein>
<dbReference type="InterPro" id="IPR032710">
    <property type="entry name" value="NTF2-like_dom_sf"/>
</dbReference>
<dbReference type="SUPFAM" id="SSF54427">
    <property type="entry name" value="NTF2-like"/>
    <property type="match status" value="1"/>
</dbReference>
<comment type="caution">
    <text evidence="2">The sequence shown here is derived from an EMBL/GenBank/DDBJ whole genome shotgun (WGS) entry which is preliminary data.</text>
</comment>
<evidence type="ECO:0000313" key="2">
    <source>
        <dbReference type="EMBL" id="GGA63434.1"/>
    </source>
</evidence>
<reference evidence="2" key="2">
    <citation type="submission" date="2020-09" db="EMBL/GenBank/DDBJ databases">
        <authorList>
            <person name="Sun Q."/>
            <person name="Zhou Y."/>
        </authorList>
    </citation>
    <scope>NUCLEOTIDE SEQUENCE</scope>
    <source>
        <strain evidence="2">CGMCC 1.15320</strain>
    </source>
</reference>
<sequence>MLSDLERLIAIEEIKKLKGQRIRAMDEKRWDEYESLHTPDHVSETYGGGEPAVGAKENVERLKKVLAHITSVHHAHQPEITITSPDTAEGIWAMEDMLFWKQGDEDHWLHGFGHYHEKYRKTPEGWRFCYRRLTRLHVRTSEGAVLGELNTGDEPKSA</sequence>
<evidence type="ECO:0000259" key="1">
    <source>
        <dbReference type="Pfam" id="PF13577"/>
    </source>
</evidence>
<reference evidence="2" key="1">
    <citation type="journal article" date="2014" name="Int. J. Syst. Evol. Microbiol.">
        <title>Complete genome sequence of Corynebacterium casei LMG S-19264T (=DSM 44701T), isolated from a smear-ripened cheese.</title>
        <authorList>
            <consortium name="US DOE Joint Genome Institute (JGI-PGF)"/>
            <person name="Walter F."/>
            <person name="Albersmeier A."/>
            <person name="Kalinowski J."/>
            <person name="Ruckert C."/>
        </authorList>
    </citation>
    <scope>NUCLEOTIDE SEQUENCE</scope>
    <source>
        <strain evidence="2">CGMCC 1.15320</strain>
    </source>
</reference>
<feature type="domain" description="SnoaL-like" evidence="1">
    <location>
        <begin position="7"/>
        <end position="132"/>
    </location>
</feature>
<dbReference type="Proteomes" id="UP000636264">
    <property type="component" value="Unassembled WGS sequence"/>
</dbReference>
<organism evidence="2 3">
    <name type="scientific">Nitratireductor aestuarii</name>
    <dbReference type="NCBI Taxonomy" id="1735103"/>
    <lineage>
        <taxon>Bacteria</taxon>
        <taxon>Pseudomonadati</taxon>
        <taxon>Pseudomonadota</taxon>
        <taxon>Alphaproteobacteria</taxon>
        <taxon>Hyphomicrobiales</taxon>
        <taxon>Phyllobacteriaceae</taxon>
        <taxon>Nitratireductor</taxon>
    </lineage>
</organism>
<gene>
    <name evidence="2" type="ORF">GCM10011385_16580</name>
</gene>
<dbReference type="InterPro" id="IPR037401">
    <property type="entry name" value="SnoaL-like"/>
</dbReference>
<dbReference type="AlphaFoldDB" id="A0A916W3Q4"/>
<keyword evidence="3" id="KW-1185">Reference proteome</keyword>
<proteinExistence type="predicted"/>
<dbReference type="EMBL" id="BMIF01000004">
    <property type="protein sequence ID" value="GGA63434.1"/>
    <property type="molecule type" value="Genomic_DNA"/>
</dbReference>
<dbReference type="Gene3D" id="3.10.450.50">
    <property type="match status" value="1"/>
</dbReference>